<sequence>MDQADAADQSTPTDQLFQDVSTVLSTDAAWRRVLRREMAAKGLNGSTGAEVVAFIADGHLVRGSDAIARLNGGGAA</sequence>
<geneLocation type="plasmid" evidence="1">
    <name>pDBF1</name>
</geneLocation>
<name>Q3MNQ5_TERSD</name>
<reference evidence="1" key="7">
    <citation type="journal article" date="2005" name="Microbiology (Mosc.)">
        <title>The fluorene catabolic linear plasmid in Terrabacter sp. strain DBF63 carries the beta-ketoadipate pathway genes, pcaRHGBDCFIJ, also found in proteobacteria.</title>
        <authorList>
            <person name="Habe H."/>
            <person name="Chung J.-S."/>
            <person name="Ishida A."/>
            <person name="Kasuga K."/>
            <person name="Ide K."/>
            <person name="Takemura T."/>
            <person name="Nojiri H."/>
            <person name="Yamane H."/>
            <person name="Omori T."/>
        </authorList>
    </citation>
    <scope>NUCLEOTIDE SEQUENCE</scope>
    <source>
        <strain evidence="1">DBF63</strain>
        <plasmid evidence="1">pDBF1</plasmid>
    </source>
</reference>
<dbReference type="EMBL" id="AP008980">
    <property type="protein sequence ID" value="BAE45042.1"/>
    <property type="molecule type" value="Genomic_DNA"/>
</dbReference>
<protein>
    <submittedName>
        <fullName evidence="1">Uncharacterized protein</fullName>
    </submittedName>
</protein>
<reference evidence="1" key="5">
    <citation type="journal article" date="2004" name="J. Bacteriol.">
        <title>Characterization of the upper pathway genes for fluorene metabolism in Terrabacter sp. strain DBF63.</title>
        <authorList>
            <person name="Habe H."/>
            <person name="Chung J."/>
            <person name="Kato H."/>
            <person name="Ayabe Y."/>
            <person name="Kasuga K."/>
            <person name="Yoshida T."/>
            <person name="Nojiri H."/>
            <person name="Yamane H."/>
            <person name="Omori T."/>
        </authorList>
    </citation>
    <scope>NUCLEOTIDE SEQUENCE</scope>
    <source>
        <strain evidence="1">DBF63</strain>
        <plasmid evidence="1">pDBF1</plasmid>
    </source>
</reference>
<evidence type="ECO:0000313" key="1">
    <source>
        <dbReference type="EMBL" id="BAE45042.1"/>
    </source>
</evidence>
<organism evidence="1">
    <name type="scientific">Terrabacter sp. (strain DBF63)</name>
    <dbReference type="NCBI Taxonomy" id="150395"/>
    <lineage>
        <taxon>Bacteria</taxon>
        <taxon>Bacillati</taxon>
        <taxon>Actinomycetota</taxon>
        <taxon>Actinomycetes</taxon>
        <taxon>Micrococcales</taxon>
        <taxon>Intrasporangiaceae</taxon>
        <taxon>Terrabacter</taxon>
    </lineage>
</organism>
<proteinExistence type="predicted"/>
<dbReference type="AlphaFoldDB" id="Q3MNQ5"/>
<keyword evidence="1" id="KW-0614">Plasmid</keyword>
<reference evidence="1" key="3">
    <citation type="journal article" date="2003" name="Appl. Microbiol. Biotechnol.">
        <title>Phthalate catabolic gene cluster is linked to the angular dioxygenase gene in Terrabacter sp. strain DBF63.</title>
        <authorList>
            <person name="Habe H."/>
            <person name="Miyakoshi M."/>
            <person name="Chung J."/>
            <person name="Kasuga K."/>
            <person name="Yoshida T."/>
            <person name="Nojiri H."/>
            <person name="Omori T."/>
        </authorList>
    </citation>
    <scope>NUCLEOTIDE SEQUENCE</scope>
    <source>
        <strain evidence="1">DBF63</strain>
        <plasmid evidence="1">pDBF1</plasmid>
    </source>
</reference>
<accession>Q3MNQ5</accession>
<reference evidence="1" key="1">
    <citation type="journal article" date="1997" name="J. Ferment. Bioeng.">
        <title>Cloning and characterization of genes involved in the degradation of dibenzofuran by Terrabacter sp. strain DBF63.</title>
        <authorList>
            <person name="Kasuga K."/>
            <person name="Nojiri H."/>
            <person name="Yamane H."/>
            <person name="Kodama T."/>
            <person name="Omori T."/>
        </authorList>
    </citation>
    <scope>NUCLEOTIDE SEQUENCE</scope>
    <source>
        <strain evidence="1">DBF63</strain>
        <plasmid evidence="1">pDBF1</plasmid>
    </source>
</reference>
<reference evidence="1" key="6">
    <citation type="journal article" date="2005" name="Appl. Microbiol. Biotechnol.">
        <title>Characterization of [3Fe-4S] ferredoxin DbfA3, which functions in the angular dioxygenase system of Terrabacter sp. strain DBF63.</title>
        <authorList>
            <person name="Takagi T."/>
            <person name="Habe H."/>
            <person name="Yoshida T."/>
            <person name="Yamane H."/>
            <person name="Omori T."/>
            <person name="Nojiri H."/>
        </authorList>
    </citation>
    <scope>NUCLEOTIDE SEQUENCE</scope>
    <source>
        <strain evidence="1">DBF63</strain>
        <plasmid evidence="1">pDBF1</plasmid>
    </source>
</reference>
<reference evidence="1" key="2">
    <citation type="journal article" date="2001" name="Biochem. Biophys. Res. Commun.">
        <title>Isolation and characterization of the genes encoding a novel oxygenase component of angular dioxygenase from the gram-positive dibenzofuran-degrader Terrabacter sp. strain DBF63.</title>
        <authorList>
            <person name="Kasuga K."/>
            <person name="Habe H."/>
            <person name="Chung J."/>
            <person name="Yoshida T."/>
            <person name="Nojiri H."/>
            <person name="Yamane H."/>
            <person name="Omori T."/>
        </authorList>
    </citation>
    <scope>NUCLEOTIDE SEQUENCE</scope>
    <source>
        <strain evidence="1">DBF63</strain>
        <plasmid evidence="1">pDBF1</plasmid>
    </source>
</reference>
<reference evidence="1" key="4">
    <citation type="journal article" date="2004" name="FEMS Microbiol. Lett.">
        <title>Genetic characterization of the dibenzofuran-degrading Actinobacteria carrying the dbfA1A2 gene homologues isolated from activated sludge.</title>
        <authorList>
            <person name="Noumura T."/>
            <person name="Habe H."/>
            <person name="Widada J."/>
            <person name="Chung J.S."/>
            <person name="Yoshida T."/>
            <person name="Nojiri H."/>
            <person name="Omori T."/>
        </authorList>
    </citation>
    <scope>NUCLEOTIDE SEQUENCE</scope>
    <source>
        <strain evidence="1">DBF63</strain>
        <plasmid evidence="1">pDBF1</plasmid>
    </source>
</reference>